<dbReference type="GO" id="GO:0003676">
    <property type="term" value="F:nucleic acid binding"/>
    <property type="evidence" value="ECO:0007669"/>
    <property type="project" value="InterPro"/>
</dbReference>
<dbReference type="InterPro" id="IPR047797">
    <property type="entry name" value="ISNCY_transpos"/>
</dbReference>
<protein>
    <submittedName>
        <fullName evidence="3">Mos transposase</fullName>
    </submittedName>
</protein>
<dbReference type="InterPro" id="IPR012337">
    <property type="entry name" value="RNaseH-like_sf"/>
</dbReference>
<feature type="domain" description="Integrase catalytic" evidence="2">
    <location>
        <begin position="128"/>
        <end position="325"/>
    </location>
</feature>
<dbReference type="InterPro" id="IPR036397">
    <property type="entry name" value="RNaseH_sf"/>
</dbReference>
<dbReference type="PANTHER" id="PTHR35004:SF7">
    <property type="entry name" value="INTEGRASE PROTEIN"/>
    <property type="match status" value="1"/>
</dbReference>
<dbReference type="SUPFAM" id="SSF53098">
    <property type="entry name" value="Ribonuclease H-like"/>
    <property type="match status" value="1"/>
</dbReference>
<evidence type="ECO:0000313" key="3">
    <source>
        <dbReference type="EMBL" id="DAF85396.1"/>
    </source>
</evidence>
<keyword evidence="1" id="KW-0229">DNA integration</keyword>
<organism evidence="3">
    <name type="scientific">Siphoviridae sp. ctzm5103</name>
    <dbReference type="NCBI Taxonomy" id="2825750"/>
    <lineage>
        <taxon>Viruses</taxon>
        <taxon>Duplodnaviria</taxon>
        <taxon>Heunggongvirae</taxon>
        <taxon>Uroviricota</taxon>
        <taxon>Caudoviricetes</taxon>
    </lineage>
</organism>
<proteinExistence type="predicted"/>
<dbReference type="EMBL" id="BK015926">
    <property type="protein sequence ID" value="DAF85396.1"/>
    <property type="molecule type" value="Genomic_DNA"/>
</dbReference>
<reference evidence="3" key="1">
    <citation type="journal article" date="2021" name="Proc. Natl. Acad. Sci. U.S.A.">
        <title>A Catalog of Tens of Thousands of Viruses from Human Metagenomes Reveals Hidden Associations with Chronic Diseases.</title>
        <authorList>
            <person name="Tisza M.J."/>
            <person name="Buck C.B."/>
        </authorList>
    </citation>
    <scope>NUCLEOTIDE SEQUENCE</scope>
    <source>
        <strain evidence="3">Ctzm5103</strain>
    </source>
</reference>
<sequence>MNKYKNLLPAYLKGLTAGKYTLSQAAVACGYTVVRMCQLKKQYELYGLSVLDNKNRGRIPANKTPDSLKNKIMALYASQPYSGLNFKYFCECLNNYENIKISYSNLLNIMREYGIKSPEAHKIKKAKPAHRPRVRRANFGDMLQIDGTPFEWFQRFGNNKKYCMVGAIDDATSKITALYITEYECLYGYMEILRQTVNKYGCPREIYSDRAAIFCCTPKNKKNLTQWEQLAGLHDKKTQWQRILEELNIRQILAWSPEAKGRVERMWLTLQKRLPTELYRAGCDTVEKANIFLQKYVDRFNVQFGVTPARDDSFFLPCSSNLDVVLSAQFPRLTDSHGCISFHSYKFAVEAPRVRCRRLILHVSENGLFARFENDPNFYPVRLLDDFVGSGLGETMPQVVQDIVYRYMYAYAKEISA</sequence>
<evidence type="ECO:0000256" key="1">
    <source>
        <dbReference type="ARBA" id="ARBA00022908"/>
    </source>
</evidence>
<dbReference type="NCBIfam" id="NF033594">
    <property type="entry name" value="transpos_ISNCY_2"/>
    <property type="match status" value="1"/>
</dbReference>
<dbReference type="GO" id="GO:0015074">
    <property type="term" value="P:DNA integration"/>
    <property type="evidence" value="ECO:0007669"/>
    <property type="project" value="UniProtKB-KW"/>
</dbReference>
<accession>A0A8S5TT57</accession>
<dbReference type="Gene3D" id="3.30.420.10">
    <property type="entry name" value="Ribonuclease H-like superfamily/Ribonuclease H"/>
    <property type="match status" value="1"/>
</dbReference>
<dbReference type="PROSITE" id="PS50994">
    <property type="entry name" value="INTEGRASE"/>
    <property type="match status" value="1"/>
</dbReference>
<dbReference type="InterPro" id="IPR001584">
    <property type="entry name" value="Integrase_cat-core"/>
</dbReference>
<name>A0A8S5TT57_9CAUD</name>
<dbReference type="PANTHER" id="PTHR35004">
    <property type="entry name" value="TRANSPOSASE RV3428C-RELATED"/>
    <property type="match status" value="1"/>
</dbReference>
<evidence type="ECO:0000259" key="2">
    <source>
        <dbReference type="PROSITE" id="PS50994"/>
    </source>
</evidence>